<dbReference type="GO" id="GO:0005856">
    <property type="term" value="C:cytoskeleton"/>
    <property type="evidence" value="ECO:0007669"/>
    <property type="project" value="UniProtKB-ARBA"/>
</dbReference>
<evidence type="ECO:0000259" key="3">
    <source>
        <dbReference type="Pfam" id="PF13863"/>
    </source>
</evidence>
<feature type="coiled-coil region" evidence="2">
    <location>
        <begin position="209"/>
        <end position="236"/>
    </location>
</feature>
<keyword evidence="1 2" id="KW-0175">Coiled coil</keyword>
<dbReference type="GeneTree" id="ENSGT00940000153110"/>
<evidence type="ECO:0000256" key="1">
    <source>
        <dbReference type="ARBA" id="ARBA00023054"/>
    </source>
</evidence>
<accession>A0A4W5NJI0</accession>
<dbReference type="Proteomes" id="UP000314982">
    <property type="component" value="Unassembled WGS sequence"/>
</dbReference>
<dbReference type="Pfam" id="PF13863">
    <property type="entry name" value="DUF4200"/>
    <property type="match status" value="1"/>
</dbReference>
<name>A0A4W5NJI0_9TELE</name>
<keyword evidence="5" id="KW-1185">Reference proteome</keyword>
<dbReference type="PANTHER" id="PTHR21683">
    <property type="entry name" value="COILED-COIL DOMAIN-CONTAINING PROTEIN 42 LIKE-2-LIKE-RELATED"/>
    <property type="match status" value="1"/>
</dbReference>
<reference evidence="5" key="1">
    <citation type="submission" date="2018-06" db="EMBL/GenBank/DDBJ databases">
        <title>Genome assembly of Danube salmon.</title>
        <authorList>
            <person name="Macqueen D.J."/>
            <person name="Gundappa M.K."/>
        </authorList>
    </citation>
    <scope>NUCLEOTIDE SEQUENCE [LARGE SCALE GENOMIC DNA]</scope>
</reference>
<feature type="domain" description="DUF4200" evidence="3">
    <location>
        <begin position="38"/>
        <end position="155"/>
    </location>
</feature>
<evidence type="ECO:0000313" key="4">
    <source>
        <dbReference type="Ensembl" id="ENSHHUP00000051082.1"/>
    </source>
</evidence>
<reference evidence="4" key="2">
    <citation type="submission" date="2025-08" db="UniProtKB">
        <authorList>
            <consortium name="Ensembl"/>
        </authorList>
    </citation>
    <scope>IDENTIFICATION</scope>
</reference>
<dbReference type="Ensembl" id="ENSHHUT00000052892.1">
    <property type="protein sequence ID" value="ENSHHUP00000051082.1"/>
    <property type="gene ID" value="ENSHHUG00000030776.1"/>
</dbReference>
<dbReference type="InterPro" id="IPR025252">
    <property type="entry name" value="DUF4200"/>
</dbReference>
<proteinExistence type="predicted"/>
<dbReference type="AlphaFoldDB" id="A0A4W5NJI0"/>
<protein>
    <submittedName>
        <fullName evidence="4">Coiled-coil domain containing 42</fullName>
    </submittedName>
</protein>
<dbReference type="STRING" id="62062.ENSHHUP00000051082"/>
<reference evidence="4" key="3">
    <citation type="submission" date="2025-09" db="UniProtKB">
        <authorList>
            <consortium name="Ensembl"/>
        </authorList>
    </citation>
    <scope>IDENTIFICATION</scope>
</reference>
<organism evidence="4 5">
    <name type="scientific">Hucho hucho</name>
    <name type="common">huchen</name>
    <dbReference type="NCBI Taxonomy" id="62062"/>
    <lineage>
        <taxon>Eukaryota</taxon>
        <taxon>Metazoa</taxon>
        <taxon>Chordata</taxon>
        <taxon>Craniata</taxon>
        <taxon>Vertebrata</taxon>
        <taxon>Euteleostomi</taxon>
        <taxon>Actinopterygii</taxon>
        <taxon>Neopterygii</taxon>
        <taxon>Teleostei</taxon>
        <taxon>Protacanthopterygii</taxon>
        <taxon>Salmoniformes</taxon>
        <taxon>Salmonidae</taxon>
        <taxon>Salmoninae</taxon>
        <taxon>Hucho</taxon>
    </lineage>
</organism>
<evidence type="ECO:0000256" key="2">
    <source>
        <dbReference type="SAM" id="Coils"/>
    </source>
</evidence>
<dbReference type="PANTHER" id="PTHR21683:SF2">
    <property type="entry name" value="COILED-COIL DOMAIN-CONTAINING PROTEIN 42 LIKE-2-LIKE"/>
    <property type="match status" value="1"/>
</dbReference>
<dbReference type="InterPro" id="IPR051147">
    <property type="entry name" value="CFAP_domain-containing"/>
</dbReference>
<sequence length="315" mass="36626">MSVNLSDYFKSYFGENLRDQLLKATSAADEMLAPSSRLLQKRREATEVNNAMTLQREDFESTLRALRIRKDELIEKEGQMKEYLQKFDNFLKENEVKRCRAVRKAGRERELTNQKQVDLLTLQEETKALVKERDRLEKRVQKNAIYPHYLDKVVQASEQFQEARQVMSRYDTLMLTREDLVQTTQQNQDSTENARAQLAHFTEQSNDTLLHYNNTLAQLQSQLDKARAEGMIWESRWAHIQNTAAKKTLLLGTIKMATLNLYQCVCKRAKDTGESPVAPEDTIKQLEKIQTFLADLICIWEEVNKPDQPGPTGHR</sequence>
<evidence type="ECO:0000313" key="5">
    <source>
        <dbReference type="Proteomes" id="UP000314982"/>
    </source>
</evidence>